<reference evidence="4 5" key="1">
    <citation type="submission" date="2019-11" db="EMBL/GenBank/DDBJ databases">
        <title>Genome sequences of 17 halophilic strains isolated from different environments.</title>
        <authorList>
            <person name="Furrow R.E."/>
        </authorList>
    </citation>
    <scope>NUCLEOTIDE SEQUENCE [LARGE SCALE GENOMIC DNA]</scope>
    <source>
        <strain evidence="4 5">22506_14_FS</strain>
    </source>
</reference>
<dbReference type="GO" id="GO:0046872">
    <property type="term" value="F:metal ion binding"/>
    <property type="evidence" value="ECO:0007669"/>
    <property type="project" value="UniProtKB-KW"/>
</dbReference>
<evidence type="ECO:0000256" key="3">
    <source>
        <dbReference type="PIRSR" id="PIRSR607837-1"/>
    </source>
</evidence>
<dbReference type="InterPro" id="IPR034660">
    <property type="entry name" value="DinB/YfiT-like"/>
</dbReference>
<evidence type="ECO:0000313" key="4">
    <source>
        <dbReference type="EMBL" id="MYL65108.1"/>
    </source>
</evidence>
<dbReference type="Proteomes" id="UP000447833">
    <property type="component" value="Unassembled WGS sequence"/>
</dbReference>
<evidence type="ECO:0000256" key="2">
    <source>
        <dbReference type="ARBA" id="ARBA00022723"/>
    </source>
</evidence>
<feature type="binding site" evidence="3">
    <location>
        <position position="135"/>
    </location>
    <ligand>
        <name>a divalent metal cation</name>
        <dbReference type="ChEBI" id="CHEBI:60240"/>
    </ligand>
</feature>
<dbReference type="InterPro" id="IPR007837">
    <property type="entry name" value="DinB"/>
</dbReference>
<dbReference type="AlphaFoldDB" id="A0A845F2X5"/>
<gene>
    <name evidence="4" type="ORF">GLW07_17255</name>
</gene>
<feature type="binding site" evidence="3">
    <location>
        <position position="48"/>
    </location>
    <ligand>
        <name>a divalent metal cation</name>
        <dbReference type="ChEBI" id="CHEBI:60240"/>
    </ligand>
</feature>
<keyword evidence="2 3" id="KW-0479">Metal-binding</keyword>
<evidence type="ECO:0000313" key="5">
    <source>
        <dbReference type="Proteomes" id="UP000447833"/>
    </source>
</evidence>
<name>A0A845F2X5_9BACL</name>
<evidence type="ECO:0000256" key="1">
    <source>
        <dbReference type="ARBA" id="ARBA00008635"/>
    </source>
</evidence>
<comment type="caution">
    <text evidence="4">The sequence shown here is derived from an EMBL/GenBank/DDBJ whole genome shotgun (WGS) entry which is preliminary data.</text>
</comment>
<dbReference type="Pfam" id="PF05163">
    <property type="entry name" value="DinB"/>
    <property type="match status" value="1"/>
</dbReference>
<organism evidence="4 5">
    <name type="scientific">Guptibacillus hwajinpoensis</name>
    <dbReference type="NCBI Taxonomy" id="208199"/>
    <lineage>
        <taxon>Bacteria</taxon>
        <taxon>Bacillati</taxon>
        <taxon>Bacillota</taxon>
        <taxon>Bacilli</taxon>
        <taxon>Bacillales</taxon>
        <taxon>Guptibacillaceae</taxon>
        <taxon>Guptibacillus</taxon>
    </lineage>
</organism>
<dbReference type="PANTHER" id="PTHR37302:SF3">
    <property type="entry name" value="DAMAGE-INDUCIBLE PROTEIN DINB"/>
    <property type="match status" value="1"/>
</dbReference>
<accession>A0A845F2X5</accession>
<sequence>MNVFKEQYDLIKHTRKVLFHFCETIEQEDYIKEVDGYGWGSIRNLHVHIAECYQSWIGRFALETSEPVVKESEVTDVNEMRKIFERVDELVYRFLDEYDERFDEKISRVVSWKEEEEELSPLWLLTHTITHEFHHKGQIVTLARALGYDPVDTDLLTPSDINRYLDYPEQG</sequence>
<comment type="similarity">
    <text evidence="1">Belongs to the DinB family.</text>
</comment>
<feature type="binding site" evidence="3">
    <location>
        <position position="131"/>
    </location>
    <ligand>
        <name>a divalent metal cation</name>
        <dbReference type="ChEBI" id="CHEBI:60240"/>
    </ligand>
</feature>
<dbReference type="EMBL" id="WMEY01000005">
    <property type="protein sequence ID" value="MYL65108.1"/>
    <property type="molecule type" value="Genomic_DNA"/>
</dbReference>
<protein>
    <submittedName>
        <fullName evidence="4">DUF664 domain-containing protein</fullName>
    </submittedName>
</protein>
<dbReference type="SUPFAM" id="SSF109854">
    <property type="entry name" value="DinB/YfiT-like putative metalloenzymes"/>
    <property type="match status" value="1"/>
</dbReference>
<dbReference type="PANTHER" id="PTHR37302">
    <property type="entry name" value="SLR1116 PROTEIN"/>
    <property type="match status" value="1"/>
</dbReference>
<dbReference type="Gene3D" id="1.20.120.450">
    <property type="entry name" value="dinb family like domain"/>
    <property type="match status" value="1"/>
</dbReference>
<dbReference type="RefSeq" id="WP_160920477.1">
    <property type="nucleotide sequence ID" value="NZ_WMEY01000005.1"/>
</dbReference>
<proteinExistence type="inferred from homology"/>